<reference evidence="1" key="1">
    <citation type="submission" date="2019-03" db="EMBL/GenBank/DDBJ databases">
        <title>Metabolic reconstructions from genomes of highly enriched 'Candidatus Accumulibacter' and 'Candidatus Competibacter' bioreactor populations.</title>
        <authorList>
            <person name="Annavajhala M.K."/>
            <person name="Welles L."/>
            <person name="Abbas B."/>
            <person name="Sorokin D."/>
            <person name="Park H."/>
            <person name="Van Loosdrecht M."/>
            <person name="Chandran K."/>
        </authorList>
    </citation>
    <scope>NUCLEOTIDE SEQUENCE</scope>
    <source>
        <strain evidence="1">SBR_L</strain>
    </source>
</reference>
<dbReference type="Proteomes" id="UP000886469">
    <property type="component" value="Unassembled WGS sequence"/>
</dbReference>
<evidence type="ECO:0000313" key="2">
    <source>
        <dbReference type="Proteomes" id="UP000886469"/>
    </source>
</evidence>
<dbReference type="RefSeq" id="WP_169071610.1">
    <property type="nucleotide sequence ID" value="NZ_JAZKUC010000001.1"/>
</dbReference>
<evidence type="ECO:0000313" key="1">
    <source>
        <dbReference type="EMBL" id="NMQ07284.1"/>
    </source>
</evidence>
<name>A0ABX1TC88_9PROT</name>
<sequence length="144" mass="15685">MNFVRFVLVFALWFCHPLVAKALIVVDFNNMARDSNGFIWQDIYPIGPSLNLGGGFLIETCGYSGRCGSGNLMVAGKNNIYQADVGGATLIPAQYTDIVLKLSRTDTKPFNFYSIDIAGFNGDGGAVAFTFYSTRLPTTHPSLK</sequence>
<protein>
    <submittedName>
        <fullName evidence="1">Uncharacterized protein</fullName>
    </submittedName>
</protein>
<dbReference type="EMBL" id="SPMX01000070">
    <property type="protein sequence ID" value="NMQ07284.1"/>
    <property type="molecule type" value="Genomic_DNA"/>
</dbReference>
<comment type="caution">
    <text evidence="1">The sequence shown here is derived from an EMBL/GenBank/DDBJ whole genome shotgun (WGS) entry which is preliminary data.</text>
</comment>
<proteinExistence type="predicted"/>
<accession>A0ABX1TC88</accession>
<gene>
    <name evidence="1" type="ORF">E4Q08_19600</name>
</gene>
<organism evidence="1 2">
    <name type="scientific">Candidatus Accumulibacter contiguus</name>
    <dbReference type="NCBI Taxonomy" id="2954381"/>
    <lineage>
        <taxon>Bacteria</taxon>
        <taxon>Pseudomonadati</taxon>
        <taxon>Pseudomonadota</taxon>
        <taxon>Betaproteobacteria</taxon>
        <taxon>Candidatus Accumulibacter</taxon>
    </lineage>
</organism>
<keyword evidence="2" id="KW-1185">Reference proteome</keyword>